<keyword evidence="6" id="KW-1185">Reference proteome</keyword>
<dbReference type="Proteomes" id="UP000472261">
    <property type="component" value="Unplaced"/>
</dbReference>
<dbReference type="Pfam" id="PF05456">
    <property type="entry name" value="eIF_4EBP"/>
    <property type="match status" value="1"/>
</dbReference>
<sequence>MASAGGRQHSQSRAIPARPAPHGDAASLPPGCCTTPGGTLFSTTPGGTRIIYDRKFLLERRNSPMAQTPPCQLPDIPGVTSPGAGDEPKAEPTSPSNQDGKPAGRAAASLPSNPNLCHGVWGGLHRRVLFGTL</sequence>
<dbReference type="GO" id="GO:0008190">
    <property type="term" value="F:eukaryotic initiation factor 4E binding"/>
    <property type="evidence" value="ECO:0007669"/>
    <property type="project" value="InterPro"/>
</dbReference>
<evidence type="ECO:0000256" key="1">
    <source>
        <dbReference type="ARBA" id="ARBA00005480"/>
    </source>
</evidence>
<proteinExistence type="inferred from homology"/>
<feature type="region of interest" description="Disordered" evidence="4">
    <location>
        <begin position="61"/>
        <end position="114"/>
    </location>
</feature>
<feature type="region of interest" description="Disordered" evidence="4">
    <location>
        <begin position="1"/>
        <end position="46"/>
    </location>
</feature>
<reference evidence="5" key="1">
    <citation type="submission" date="2025-08" db="UniProtKB">
        <authorList>
            <consortium name="Ensembl"/>
        </authorList>
    </citation>
    <scope>IDENTIFICATION</scope>
</reference>
<dbReference type="GO" id="GO:0045947">
    <property type="term" value="P:negative regulation of translational initiation"/>
    <property type="evidence" value="ECO:0007669"/>
    <property type="project" value="InterPro"/>
</dbReference>
<dbReference type="Ensembl" id="ENSPCLT00000017652.1">
    <property type="protein sequence ID" value="ENSPCLP00000013286.1"/>
    <property type="gene ID" value="ENSPCLG00000010889.1"/>
</dbReference>
<dbReference type="PANTHER" id="PTHR12669">
    <property type="entry name" value="EUKARYOTIC TRANSLATION INITIATION FACTOR 4E-BINDING PROTEIN"/>
    <property type="match status" value="1"/>
</dbReference>
<protein>
    <submittedName>
        <fullName evidence="5">Eukaryotic translation initiation factor 4E binding protein 2</fullName>
    </submittedName>
</protein>
<name>A0A669QGT5_PHACC</name>
<evidence type="ECO:0000256" key="3">
    <source>
        <dbReference type="ARBA" id="ARBA00023193"/>
    </source>
</evidence>
<comment type="similarity">
    <text evidence="1">Belongs to the eIF4E-binding protein family.</text>
</comment>
<dbReference type="PANTHER" id="PTHR12669:SF4">
    <property type="entry name" value="EUKARYOTIC TRANSLATION INITIATION FACTOR 4E-BINDING PROTEIN 2"/>
    <property type="match status" value="1"/>
</dbReference>
<dbReference type="GO" id="GO:0005737">
    <property type="term" value="C:cytoplasm"/>
    <property type="evidence" value="ECO:0007669"/>
    <property type="project" value="TreeGrafter"/>
</dbReference>
<dbReference type="InterPro" id="IPR008606">
    <property type="entry name" value="EIF4EBP"/>
</dbReference>
<evidence type="ECO:0000256" key="2">
    <source>
        <dbReference type="ARBA" id="ARBA00022845"/>
    </source>
</evidence>
<feature type="compositionally biased region" description="Polar residues" evidence="4">
    <location>
        <begin position="36"/>
        <end position="46"/>
    </location>
</feature>
<evidence type="ECO:0000256" key="4">
    <source>
        <dbReference type="SAM" id="MobiDB-lite"/>
    </source>
</evidence>
<dbReference type="AlphaFoldDB" id="A0A669QGT5"/>
<dbReference type="OMA" id="FPTHTVV"/>
<evidence type="ECO:0000313" key="6">
    <source>
        <dbReference type="Proteomes" id="UP000472261"/>
    </source>
</evidence>
<evidence type="ECO:0000313" key="5">
    <source>
        <dbReference type="Ensembl" id="ENSPCLP00000013286.1"/>
    </source>
</evidence>
<keyword evidence="3" id="KW-0652">Protein synthesis inhibitor</keyword>
<accession>A0A669QGT5</accession>
<reference evidence="5" key="2">
    <citation type="submission" date="2025-09" db="UniProtKB">
        <authorList>
            <consortium name="Ensembl"/>
        </authorList>
    </citation>
    <scope>IDENTIFICATION</scope>
</reference>
<organism evidence="5 6">
    <name type="scientific">Phasianus colchicus</name>
    <name type="common">Common pheasant</name>
    <dbReference type="NCBI Taxonomy" id="9054"/>
    <lineage>
        <taxon>Eukaryota</taxon>
        <taxon>Metazoa</taxon>
        <taxon>Chordata</taxon>
        <taxon>Craniata</taxon>
        <taxon>Vertebrata</taxon>
        <taxon>Euteleostomi</taxon>
        <taxon>Archelosauria</taxon>
        <taxon>Archosauria</taxon>
        <taxon>Dinosauria</taxon>
        <taxon>Saurischia</taxon>
        <taxon>Theropoda</taxon>
        <taxon>Coelurosauria</taxon>
        <taxon>Aves</taxon>
        <taxon>Neognathae</taxon>
        <taxon>Galloanserae</taxon>
        <taxon>Galliformes</taxon>
        <taxon>Phasianidae</taxon>
        <taxon>Phasianinae</taxon>
        <taxon>Phasianus</taxon>
    </lineage>
</organism>
<keyword evidence="2" id="KW-0810">Translation regulation</keyword>